<dbReference type="SUPFAM" id="SSF55874">
    <property type="entry name" value="ATPase domain of HSP90 chaperone/DNA topoisomerase II/histidine kinase"/>
    <property type="match status" value="1"/>
</dbReference>
<evidence type="ECO:0000313" key="12">
    <source>
        <dbReference type="Proteomes" id="UP001348641"/>
    </source>
</evidence>
<dbReference type="PANTHER" id="PTHR24421:SF10">
    <property type="entry name" value="NITRATE_NITRITE SENSOR PROTEIN NARQ"/>
    <property type="match status" value="1"/>
</dbReference>
<dbReference type="InterPro" id="IPR011712">
    <property type="entry name" value="Sig_transdc_His_kin_sub3_dim/P"/>
</dbReference>
<accession>A0ABU7KNY4</accession>
<evidence type="ECO:0000259" key="10">
    <source>
        <dbReference type="SMART" id="SM00387"/>
    </source>
</evidence>
<keyword evidence="7" id="KW-0067">ATP-binding</keyword>
<evidence type="ECO:0000256" key="6">
    <source>
        <dbReference type="ARBA" id="ARBA00022777"/>
    </source>
</evidence>
<dbReference type="EMBL" id="JAUUCC010000022">
    <property type="protein sequence ID" value="MEE2050987.1"/>
    <property type="molecule type" value="Genomic_DNA"/>
</dbReference>
<evidence type="ECO:0000256" key="4">
    <source>
        <dbReference type="ARBA" id="ARBA00022679"/>
    </source>
</evidence>
<dbReference type="Proteomes" id="UP001348641">
    <property type="component" value="Unassembled WGS sequence"/>
</dbReference>
<feature type="transmembrane region" description="Helical" evidence="9">
    <location>
        <begin position="46"/>
        <end position="62"/>
    </location>
</feature>
<gene>
    <name evidence="11" type="ORF">Q8A49_10835</name>
</gene>
<evidence type="ECO:0000256" key="8">
    <source>
        <dbReference type="ARBA" id="ARBA00023012"/>
    </source>
</evidence>
<evidence type="ECO:0000256" key="9">
    <source>
        <dbReference type="SAM" id="Phobius"/>
    </source>
</evidence>
<sequence length="397" mass="42803">MFGRVQGWLRRHETLVDALCVAPFLAWCLMRALSYADPDDPGHVTAAVQIAFTLGLLLPLALRRRYPAGVFATVAALTVLQLAFGVDLFLAELAVVAAMYTVAAHRRLAPALAALAVVELCLLLMIVGSPYADRGSWNVFVFYTFFIMLCWVTGLYTNVRRSHLIGLEERAKWLERERDARAQAAIAEERARIARELHDVVAHNVSVMVVQADGAAYAIDADPARARTAMETVSEVGRTALAEMRGILGVLREGDHEEGFTPRPGVEQLDQLFAQVRRAGLQVESAVDGPVRQLSAGAGLVVHRVVQEALTNTLKHAGPGTVRARVGLHFGDDALEVRILDDGRGASVPARAGPGEGRGLTGMRERVSVYGGSLRAGPCPDGGYEVVASLPMRAITT</sequence>
<dbReference type="SMART" id="SM00387">
    <property type="entry name" value="HATPase_c"/>
    <property type="match status" value="1"/>
</dbReference>
<keyword evidence="4" id="KW-0808">Transferase</keyword>
<feature type="domain" description="Histidine kinase/HSP90-like ATPase" evidence="10">
    <location>
        <begin position="297"/>
        <end position="394"/>
    </location>
</feature>
<evidence type="ECO:0000256" key="7">
    <source>
        <dbReference type="ARBA" id="ARBA00022840"/>
    </source>
</evidence>
<dbReference type="PANTHER" id="PTHR24421">
    <property type="entry name" value="NITRATE/NITRITE SENSOR PROTEIN NARX-RELATED"/>
    <property type="match status" value="1"/>
</dbReference>
<dbReference type="InterPro" id="IPR055558">
    <property type="entry name" value="DUF7134"/>
</dbReference>
<reference evidence="11 12" key="1">
    <citation type="submission" date="2023-07" db="EMBL/GenBank/DDBJ databases">
        <authorList>
            <person name="Girao M."/>
            <person name="Carvalho M.F."/>
        </authorList>
    </citation>
    <scope>NUCLEOTIDE SEQUENCE [LARGE SCALE GENOMIC DNA]</scope>
    <source>
        <strain evidence="11 12">66/93</strain>
    </source>
</reference>
<evidence type="ECO:0000313" key="11">
    <source>
        <dbReference type="EMBL" id="MEE2050987.1"/>
    </source>
</evidence>
<keyword evidence="8" id="KW-0902">Two-component regulatory system</keyword>
<dbReference type="GO" id="GO:0016301">
    <property type="term" value="F:kinase activity"/>
    <property type="evidence" value="ECO:0007669"/>
    <property type="project" value="UniProtKB-KW"/>
</dbReference>
<dbReference type="Pfam" id="PF07730">
    <property type="entry name" value="HisKA_3"/>
    <property type="match status" value="1"/>
</dbReference>
<feature type="transmembrane region" description="Helical" evidence="9">
    <location>
        <begin position="108"/>
        <end position="127"/>
    </location>
</feature>
<feature type="transmembrane region" description="Helical" evidence="9">
    <location>
        <begin position="139"/>
        <end position="157"/>
    </location>
</feature>
<keyword evidence="5" id="KW-0547">Nucleotide-binding</keyword>
<dbReference type="RefSeq" id="WP_330158158.1">
    <property type="nucleotide sequence ID" value="NZ_BAAAJA010000011.1"/>
</dbReference>
<dbReference type="InterPro" id="IPR050482">
    <property type="entry name" value="Sensor_HK_TwoCompSys"/>
</dbReference>
<protein>
    <recommendedName>
        <fullName evidence="2">histidine kinase</fullName>
        <ecNumber evidence="2">2.7.13.3</ecNumber>
    </recommendedName>
</protein>
<organism evidence="11 12">
    <name type="scientific">Nocardiopsis tropica</name>
    <dbReference type="NCBI Taxonomy" id="109330"/>
    <lineage>
        <taxon>Bacteria</taxon>
        <taxon>Bacillati</taxon>
        <taxon>Actinomycetota</taxon>
        <taxon>Actinomycetes</taxon>
        <taxon>Streptosporangiales</taxon>
        <taxon>Nocardiopsidaceae</taxon>
        <taxon>Nocardiopsis</taxon>
    </lineage>
</organism>
<dbReference type="EC" id="2.7.13.3" evidence="2"/>
<evidence type="ECO:0000256" key="1">
    <source>
        <dbReference type="ARBA" id="ARBA00000085"/>
    </source>
</evidence>
<dbReference type="InterPro" id="IPR003594">
    <property type="entry name" value="HATPase_dom"/>
</dbReference>
<comment type="caution">
    <text evidence="11">The sequence shown here is derived from an EMBL/GenBank/DDBJ whole genome shotgun (WGS) entry which is preliminary data.</text>
</comment>
<keyword evidence="9" id="KW-1133">Transmembrane helix</keyword>
<evidence type="ECO:0000256" key="5">
    <source>
        <dbReference type="ARBA" id="ARBA00022741"/>
    </source>
</evidence>
<comment type="catalytic activity">
    <reaction evidence="1">
        <text>ATP + protein L-histidine = ADP + protein N-phospho-L-histidine.</text>
        <dbReference type="EC" id="2.7.13.3"/>
    </reaction>
</comment>
<dbReference type="Gene3D" id="1.20.5.1930">
    <property type="match status" value="1"/>
</dbReference>
<dbReference type="Pfam" id="PF02518">
    <property type="entry name" value="HATPase_c"/>
    <property type="match status" value="1"/>
</dbReference>
<evidence type="ECO:0000256" key="2">
    <source>
        <dbReference type="ARBA" id="ARBA00012438"/>
    </source>
</evidence>
<feature type="transmembrane region" description="Helical" evidence="9">
    <location>
        <begin position="74"/>
        <end position="102"/>
    </location>
</feature>
<keyword evidence="3" id="KW-0597">Phosphoprotein</keyword>
<name>A0ABU7KNY4_9ACTN</name>
<proteinExistence type="predicted"/>
<evidence type="ECO:0000256" key="3">
    <source>
        <dbReference type="ARBA" id="ARBA00022553"/>
    </source>
</evidence>
<keyword evidence="9" id="KW-0472">Membrane</keyword>
<dbReference type="Pfam" id="PF23539">
    <property type="entry name" value="DUF7134"/>
    <property type="match status" value="1"/>
</dbReference>
<dbReference type="Gene3D" id="3.30.565.10">
    <property type="entry name" value="Histidine kinase-like ATPase, C-terminal domain"/>
    <property type="match status" value="1"/>
</dbReference>
<dbReference type="InterPro" id="IPR036890">
    <property type="entry name" value="HATPase_C_sf"/>
</dbReference>
<keyword evidence="9" id="KW-0812">Transmembrane</keyword>
<dbReference type="CDD" id="cd16917">
    <property type="entry name" value="HATPase_UhpB-NarQ-NarX-like"/>
    <property type="match status" value="1"/>
</dbReference>
<keyword evidence="6 11" id="KW-0418">Kinase</keyword>